<organism evidence="2 3">
    <name type="scientific">Amborella trichopoda</name>
    <dbReference type="NCBI Taxonomy" id="13333"/>
    <lineage>
        <taxon>Eukaryota</taxon>
        <taxon>Viridiplantae</taxon>
        <taxon>Streptophyta</taxon>
        <taxon>Embryophyta</taxon>
        <taxon>Tracheophyta</taxon>
        <taxon>Spermatophyta</taxon>
        <taxon>Magnoliopsida</taxon>
        <taxon>Amborellales</taxon>
        <taxon>Amborellaceae</taxon>
        <taxon>Amborella</taxon>
    </lineage>
</organism>
<proteinExistence type="predicted"/>
<dbReference type="EMBL" id="KI397142">
    <property type="protein sequence ID" value="ERM96631.1"/>
    <property type="molecule type" value="Genomic_DNA"/>
</dbReference>
<sequence>MDANQRHTKDTDNVIATRSKYKGGRSLLDWPNSDPLRPPEFGTKETLSPRHNRAIRSYWGRT</sequence>
<evidence type="ECO:0000313" key="2">
    <source>
        <dbReference type="EMBL" id="ERM96631.1"/>
    </source>
</evidence>
<dbReference type="HOGENOM" id="CLU_2907054_0_0_1"/>
<accession>W1NM89</accession>
<name>W1NM89_AMBTC</name>
<evidence type="ECO:0000256" key="1">
    <source>
        <dbReference type="SAM" id="MobiDB-lite"/>
    </source>
</evidence>
<dbReference type="Gramene" id="ERM96631">
    <property type="protein sequence ID" value="ERM96631"/>
    <property type="gene ID" value="AMTR_s00001p00272240"/>
</dbReference>
<dbReference type="AlphaFoldDB" id="W1NM89"/>
<protein>
    <submittedName>
        <fullName evidence="2">Uncharacterized protein</fullName>
    </submittedName>
</protein>
<gene>
    <name evidence="2" type="ORF">AMTR_s00001p00272240</name>
</gene>
<dbReference type="Proteomes" id="UP000017836">
    <property type="component" value="Unassembled WGS sequence"/>
</dbReference>
<feature type="region of interest" description="Disordered" evidence="1">
    <location>
        <begin position="24"/>
        <end position="46"/>
    </location>
</feature>
<keyword evidence="3" id="KW-1185">Reference proteome</keyword>
<evidence type="ECO:0000313" key="3">
    <source>
        <dbReference type="Proteomes" id="UP000017836"/>
    </source>
</evidence>
<reference evidence="3" key="1">
    <citation type="journal article" date="2013" name="Science">
        <title>The Amborella genome and the evolution of flowering plants.</title>
        <authorList>
            <consortium name="Amborella Genome Project"/>
        </authorList>
    </citation>
    <scope>NUCLEOTIDE SEQUENCE [LARGE SCALE GENOMIC DNA]</scope>
</reference>